<reference evidence="8" key="2">
    <citation type="submission" date="2023-11" db="EMBL/GenBank/DDBJ databases">
        <title>MicrobeMod: A computational toolkit for identifying prokaryotic methylation and restriction-modification with nanopore sequencing.</title>
        <authorList>
            <person name="Crits-Christoph A."/>
            <person name="Kang S.C."/>
            <person name="Lee H."/>
            <person name="Ostrov N."/>
        </authorList>
    </citation>
    <scope>NUCLEOTIDE SEQUENCE</scope>
    <source>
        <strain evidence="8">ATCC 51242</strain>
    </source>
</reference>
<dbReference type="NCBIfam" id="NF041359">
    <property type="entry name" value="GntG_guanitoxin"/>
    <property type="match status" value="1"/>
</dbReference>
<dbReference type="FunFam" id="3.40.640.10:FF:000030">
    <property type="entry name" value="Low-specificity L-threonine aldolase"/>
    <property type="match status" value="1"/>
</dbReference>
<dbReference type="Pfam" id="PF01212">
    <property type="entry name" value="Beta_elim_lyase"/>
    <property type="match status" value="1"/>
</dbReference>
<name>A0A023X0T3_RUBRA</name>
<dbReference type="InterPro" id="IPR023603">
    <property type="entry name" value="Low_specificity_L-TA-like"/>
</dbReference>
<dbReference type="EMBL" id="JAWXXX010000001">
    <property type="protein sequence ID" value="MDX5893366.1"/>
    <property type="molecule type" value="Genomic_DNA"/>
</dbReference>
<protein>
    <submittedName>
        <fullName evidence="7 8">Threonine aldolase</fullName>
        <ecNumber evidence="8">4.1.2.48</ecNumber>
    </submittedName>
</protein>
<dbReference type="PIRSF" id="PIRSF017617">
    <property type="entry name" value="Thr_aldolase"/>
    <property type="match status" value="1"/>
</dbReference>
<evidence type="ECO:0000256" key="5">
    <source>
        <dbReference type="PIRSR" id="PIRSR017617-1"/>
    </source>
</evidence>
<evidence type="ECO:0000313" key="7">
    <source>
        <dbReference type="EMBL" id="AHY45953.1"/>
    </source>
</evidence>
<dbReference type="Proteomes" id="UP000025229">
    <property type="component" value="Chromosome"/>
</dbReference>
<feature type="domain" description="Aromatic amino acid beta-eliminating lyase/threonine aldolase" evidence="6">
    <location>
        <begin position="6"/>
        <end position="285"/>
    </location>
</feature>
<accession>A0A023X0T3</accession>
<dbReference type="NCBIfam" id="NF007825">
    <property type="entry name" value="PRK10534.1"/>
    <property type="match status" value="1"/>
</dbReference>
<evidence type="ECO:0000313" key="9">
    <source>
        <dbReference type="Proteomes" id="UP000025229"/>
    </source>
</evidence>
<feature type="modified residue" description="N6-(pyridoxal phosphate)lysine" evidence="5">
    <location>
        <position position="202"/>
    </location>
</feature>
<proteinExistence type="inferred from homology"/>
<dbReference type="GO" id="GO:0005829">
    <property type="term" value="C:cytosol"/>
    <property type="evidence" value="ECO:0007669"/>
    <property type="project" value="TreeGrafter"/>
</dbReference>
<dbReference type="InterPro" id="IPR015424">
    <property type="entry name" value="PyrdxlP-dep_Trfase"/>
</dbReference>
<keyword evidence="9" id="KW-1185">Reference proteome</keyword>
<evidence type="ECO:0000259" key="6">
    <source>
        <dbReference type="Pfam" id="PF01212"/>
    </source>
</evidence>
<dbReference type="OrthoDB" id="9774495at2"/>
<evidence type="ECO:0000256" key="2">
    <source>
        <dbReference type="ARBA" id="ARBA00006966"/>
    </source>
</evidence>
<dbReference type="InterPro" id="IPR001597">
    <property type="entry name" value="ArAA_b-elim_lyase/Thr_aldolase"/>
</dbReference>
<dbReference type="CDD" id="cd06502">
    <property type="entry name" value="TA_like"/>
    <property type="match status" value="1"/>
</dbReference>
<dbReference type="InterPro" id="IPR015421">
    <property type="entry name" value="PyrdxlP-dep_Trfase_major"/>
</dbReference>
<dbReference type="PANTHER" id="PTHR48097:SF9">
    <property type="entry name" value="L-THREONINE ALDOLASE"/>
    <property type="match status" value="1"/>
</dbReference>
<evidence type="ECO:0000256" key="3">
    <source>
        <dbReference type="ARBA" id="ARBA00022898"/>
    </source>
</evidence>
<sequence>MQRVVDLRSDTVTRPSTGMRRAMAEAEVGDDVFGEDPTVRELEEYVAELLEKPAALYAPSGTMTNQISLNLGCGRGEEAILHEEAHVFNYEAGAPAMLSGVQVRPVAGERGRVSPEALRRAVRPENVHFAPARLLCLENTHNACGGLVYPVVPFAATAAEARDLGLRVHLDGARLFNAAVATGEPASAWCRHADTVSVCSSKGLGAPVGSLIAGSREDIERARHVRKAFGGGMRQAGVIAAASLYAFRNNIERLAEDHERARRLAEGLADAGYAVEPPETNIVLVASESPDALLRDLADRGVLATPGRSGYVRLCTHLDIDDRDIEYAVRVAAEVRTENPARRVAGSVAEKVAGRP</sequence>
<gene>
    <name evidence="8" type="primary">ltaE</name>
    <name evidence="7" type="ORF">RradSPS_0670</name>
    <name evidence="8" type="ORF">SIL72_04915</name>
</gene>
<dbReference type="SUPFAM" id="SSF53383">
    <property type="entry name" value="PLP-dependent transferases"/>
    <property type="match status" value="1"/>
</dbReference>
<dbReference type="HOGENOM" id="CLU_029381_0_4_11"/>
<dbReference type="GO" id="GO:0008732">
    <property type="term" value="F:L-allo-threonine aldolase activity"/>
    <property type="evidence" value="ECO:0007669"/>
    <property type="project" value="TreeGrafter"/>
</dbReference>
<dbReference type="InterPro" id="IPR015422">
    <property type="entry name" value="PyrdxlP-dep_Trfase_small"/>
</dbReference>
<dbReference type="Gene3D" id="3.90.1150.10">
    <property type="entry name" value="Aspartate Aminotransferase, domain 1"/>
    <property type="match status" value="1"/>
</dbReference>
<evidence type="ECO:0000256" key="4">
    <source>
        <dbReference type="ARBA" id="ARBA00023239"/>
    </source>
</evidence>
<dbReference type="GO" id="GO:0006545">
    <property type="term" value="P:glycine biosynthetic process"/>
    <property type="evidence" value="ECO:0007669"/>
    <property type="project" value="TreeGrafter"/>
</dbReference>
<evidence type="ECO:0000256" key="1">
    <source>
        <dbReference type="ARBA" id="ARBA00001933"/>
    </source>
</evidence>
<dbReference type="Gene3D" id="3.40.640.10">
    <property type="entry name" value="Type I PLP-dependent aspartate aminotransferase-like (Major domain)"/>
    <property type="match status" value="1"/>
</dbReference>
<dbReference type="STRING" id="42256.RradSPS_0670"/>
<evidence type="ECO:0000313" key="8">
    <source>
        <dbReference type="EMBL" id="MDX5893366.1"/>
    </source>
</evidence>
<dbReference type="Proteomes" id="UP001281130">
    <property type="component" value="Unassembled WGS sequence"/>
</dbReference>
<reference evidence="7 9" key="1">
    <citation type="submission" date="2014-03" db="EMBL/GenBank/DDBJ databases">
        <title>Complete genome sequence of the Radio-Resistant Rubrobacter radiotolerans RSPS-4.</title>
        <authorList>
            <person name="Egas C.C."/>
            <person name="Barroso C.C."/>
            <person name="Froufe H.J.C."/>
            <person name="Pacheco J.J."/>
            <person name="Albuquerque L.L."/>
            <person name="da Costa M.M.S."/>
        </authorList>
    </citation>
    <scope>NUCLEOTIDE SEQUENCE [LARGE SCALE GENOMIC DNA]</scope>
    <source>
        <strain evidence="7 9">RSPS-4</strain>
    </source>
</reference>
<dbReference type="PATRIC" id="fig|42256.3.peg.681"/>
<dbReference type="eggNOG" id="COG2008">
    <property type="taxonomic scope" value="Bacteria"/>
</dbReference>
<dbReference type="RefSeq" id="WP_038680711.1">
    <property type="nucleotide sequence ID" value="NZ_CP007514.1"/>
</dbReference>
<dbReference type="AlphaFoldDB" id="A0A023X0T3"/>
<keyword evidence="4 8" id="KW-0456">Lyase</keyword>
<dbReference type="PANTHER" id="PTHR48097">
    <property type="entry name" value="L-THREONINE ALDOLASE-RELATED"/>
    <property type="match status" value="1"/>
</dbReference>
<dbReference type="EMBL" id="CP007514">
    <property type="protein sequence ID" value="AHY45953.1"/>
    <property type="molecule type" value="Genomic_DNA"/>
</dbReference>
<keyword evidence="3" id="KW-0663">Pyridoxal phosphate</keyword>
<dbReference type="EC" id="4.1.2.48" evidence="8"/>
<dbReference type="GO" id="GO:0006567">
    <property type="term" value="P:L-threonine catabolic process"/>
    <property type="evidence" value="ECO:0007669"/>
    <property type="project" value="TreeGrafter"/>
</dbReference>
<comment type="similarity">
    <text evidence="2">Belongs to the threonine aldolase family.</text>
</comment>
<dbReference type="KEGG" id="rrd:RradSPS_0670"/>
<comment type="cofactor">
    <cofactor evidence="1">
        <name>pyridoxal 5'-phosphate</name>
        <dbReference type="ChEBI" id="CHEBI:597326"/>
    </cofactor>
</comment>
<organism evidence="7 9">
    <name type="scientific">Rubrobacter radiotolerans</name>
    <name type="common">Arthrobacter radiotolerans</name>
    <dbReference type="NCBI Taxonomy" id="42256"/>
    <lineage>
        <taxon>Bacteria</taxon>
        <taxon>Bacillati</taxon>
        <taxon>Actinomycetota</taxon>
        <taxon>Rubrobacteria</taxon>
        <taxon>Rubrobacterales</taxon>
        <taxon>Rubrobacteraceae</taxon>
        <taxon>Rubrobacter</taxon>
    </lineage>
</organism>